<evidence type="ECO:0000256" key="3">
    <source>
        <dbReference type="ARBA" id="ARBA00022692"/>
    </source>
</evidence>
<feature type="transmembrane region" description="Helical" evidence="6">
    <location>
        <begin position="180"/>
        <end position="198"/>
    </location>
</feature>
<comment type="subcellular location">
    <subcellularLocation>
        <location evidence="1 6">Membrane</location>
        <topology evidence="1 6">Multi-pass membrane protein</topology>
    </subcellularLocation>
</comment>
<feature type="transmembrane region" description="Helical" evidence="6">
    <location>
        <begin position="423"/>
        <end position="439"/>
    </location>
</feature>
<dbReference type="RefSeq" id="WP_127767325.1">
    <property type="nucleotide sequence ID" value="NZ_SADE01000003.1"/>
</dbReference>
<keyword evidence="2 6" id="KW-0813">Transport</keyword>
<reference evidence="9" key="1">
    <citation type="submission" date="2019-01" db="EMBL/GenBank/DDBJ databases">
        <title>Gri0909 isolated from a small marine red alga.</title>
        <authorList>
            <person name="Kim J."/>
            <person name="Jeong S.E."/>
            <person name="Jeon C.O."/>
        </authorList>
    </citation>
    <scope>NUCLEOTIDE SEQUENCE [LARGE SCALE GENOMIC DNA]</scope>
    <source>
        <strain evidence="9">Gri0909</strain>
    </source>
</reference>
<dbReference type="InterPro" id="IPR001204">
    <property type="entry name" value="Phos_transporter"/>
</dbReference>
<dbReference type="AlphaFoldDB" id="A0A3S2WQH5"/>
<dbReference type="EMBL" id="SADE01000003">
    <property type="protein sequence ID" value="RVU35004.1"/>
    <property type="molecule type" value="Genomic_DNA"/>
</dbReference>
<feature type="transmembrane region" description="Helical" evidence="6">
    <location>
        <begin position="105"/>
        <end position="126"/>
    </location>
</feature>
<dbReference type="GO" id="GO:0035435">
    <property type="term" value="P:phosphate ion transmembrane transport"/>
    <property type="evidence" value="ECO:0007669"/>
    <property type="project" value="TreeGrafter"/>
</dbReference>
<feature type="transmembrane region" description="Helical" evidence="6">
    <location>
        <begin position="359"/>
        <end position="378"/>
    </location>
</feature>
<feature type="transmembrane region" description="Helical" evidence="6">
    <location>
        <begin position="275"/>
        <end position="292"/>
    </location>
</feature>
<feature type="transmembrane region" description="Helical" evidence="6">
    <location>
        <begin position="210"/>
        <end position="233"/>
    </location>
</feature>
<feature type="region of interest" description="Disordered" evidence="7">
    <location>
        <begin position="1"/>
        <end position="23"/>
    </location>
</feature>
<dbReference type="PANTHER" id="PTHR11101">
    <property type="entry name" value="PHOSPHATE TRANSPORTER"/>
    <property type="match status" value="1"/>
</dbReference>
<keyword evidence="9" id="KW-1185">Reference proteome</keyword>
<feature type="transmembrane region" description="Helical" evidence="6">
    <location>
        <begin position="72"/>
        <end position="93"/>
    </location>
</feature>
<feature type="transmembrane region" description="Helical" evidence="6">
    <location>
        <begin position="150"/>
        <end position="173"/>
    </location>
</feature>
<proteinExistence type="inferred from homology"/>
<evidence type="ECO:0000256" key="7">
    <source>
        <dbReference type="SAM" id="MobiDB-lite"/>
    </source>
</evidence>
<feature type="transmembrane region" description="Helical" evidence="6">
    <location>
        <begin position="398"/>
        <end position="417"/>
    </location>
</feature>
<keyword evidence="6" id="KW-0592">Phosphate transport</keyword>
<comment type="similarity">
    <text evidence="6">Belongs to the inorganic phosphate transporter (PiT) (TC 2.A.20) family.</text>
</comment>
<feature type="transmembrane region" description="Helical" evidence="6">
    <location>
        <begin position="48"/>
        <end position="66"/>
    </location>
</feature>
<dbReference type="OrthoDB" id="9779554at2"/>
<gene>
    <name evidence="8" type="ORF">EOI86_19410</name>
</gene>
<keyword evidence="5 6" id="KW-0472">Membrane</keyword>
<dbReference type="PANTHER" id="PTHR11101:SF80">
    <property type="entry name" value="PHOSPHATE TRANSPORTER"/>
    <property type="match status" value="1"/>
</dbReference>
<sequence length="505" mass="52889">MSRETEQTSSAGKAESGPRKGSLDKDLEKLTHIEAASRTLSSGMAPPVLAGLFLALSGTLALFYTGAGTNNVLIVIAAVIGGYMALNIGANDVANNVGPAVGARALSLVGALVIAAVFESAGALLAGGDVVSTISKGIIDPAQVPDSETFIWAMMAALTASALWVNLATVLGAPVSTTHSVVGGVMGAGIAAVGFSLVNWPTMGAIAASWVISPLLGGVIAAIFLAFIKLNLIYVPDKIAAARRWIPLLVAIMAGAFACYLSIKGFKRIWKPDGLTIGAITATAFAVTWLIMKPVIHRQSVGMENRNQSLRRLFRIPLICAAALLSFAHGANDVANAIGPLAAIMHSAQFGDVAAKVDIPLWVMLIGAFGISLGLFLYGPRLIRMVGVRITKMNPMRAYCVALSAALTVIVASWLGLPVSSTHIAVGAIFGIGFFREYFTGTSSRRKELVRRSSADDEFVSNAEMTRRKLVRRSHFMTIVAAWVVTVPATALISGLIFLAISFAL</sequence>
<dbReference type="Proteomes" id="UP000287447">
    <property type="component" value="Unassembled WGS sequence"/>
</dbReference>
<evidence type="ECO:0000256" key="4">
    <source>
        <dbReference type="ARBA" id="ARBA00022989"/>
    </source>
</evidence>
<evidence type="ECO:0000313" key="9">
    <source>
        <dbReference type="Proteomes" id="UP000287447"/>
    </source>
</evidence>
<dbReference type="GO" id="GO:0005315">
    <property type="term" value="F:phosphate transmembrane transporter activity"/>
    <property type="evidence" value="ECO:0007669"/>
    <property type="project" value="InterPro"/>
</dbReference>
<evidence type="ECO:0000256" key="2">
    <source>
        <dbReference type="ARBA" id="ARBA00022448"/>
    </source>
</evidence>
<feature type="transmembrane region" description="Helical" evidence="6">
    <location>
        <begin position="476"/>
        <end position="504"/>
    </location>
</feature>
<evidence type="ECO:0000256" key="6">
    <source>
        <dbReference type="RuleBase" id="RU363058"/>
    </source>
</evidence>
<evidence type="ECO:0000256" key="1">
    <source>
        <dbReference type="ARBA" id="ARBA00004141"/>
    </source>
</evidence>
<name>A0A3S2WQH5_9PROT</name>
<organism evidence="8 9">
    <name type="scientific">Hwanghaeella grinnelliae</name>
    <dbReference type="NCBI Taxonomy" id="2500179"/>
    <lineage>
        <taxon>Bacteria</taxon>
        <taxon>Pseudomonadati</taxon>
        <taxon>Pseudomonadota</taxon>
        <taxon>Alphaproteobacteria</taxon>
        <taxon>Rhodospirillales</taxon>
        <taxon>Rhodospirillaceae</taxon>
        <taxon>Hwanghaeella</taxon>
    </lineage>
</organism>
<feature type="transmembrane region" description="Helical" evidence="6">
    <location>
        <begin position="245"/>
        <end position="263"/>
    </location>
</feature>
<dbReference type="GO" id="GO:0016020">
    <property type="term" value="C:membrane"/>
    <property type="evidence" value="ECO:0007669"/>
    <property type="project" value="UniProtKB-SubCell"/>
</dbReference>
<evidence type="ECO:0000256" key="5">
    <source>
        <dbReference type="ARBA" id="ARBA00023136"/>
    </source>
</evidence>
<protein>
    <recommendedName>
        <fullName evidence="6">Phosphate transporter</fullName>
    </recommendedName>
</protein>
<feature type="transmembrane region" description="Helical" evidence="6">
    <location>
        <begin position="313"/>
        <end position="331"/>
    </location>
</feature>
<keyword evidence="3 6" id="KW-0812">Transmembrane</keyword>
<accession>A0A3S2WQH5</accession>
<comment type="caution">
    <text evidence="8">The sequence shown here is derived from an EMBL/GenBank/DDBJ whole genome shotgun (WGS) entry which is preliminary data.</text>
</comment>
<keyword evidence="4 6" id="KW-1133">Transmembrane helix</keyword>
<evidence type="ECO:0000313" key="8">
    <source>
        <dbReference type="EMBL" id="RVU35004.1"/>
    </source>
</evidence>
<dbReference type="Pfam" id="PF01384">
    <property type="entry name" value="PHO4"/>
    <property type="match status" value="1"/>
</dbReference>